<reference evidence="2" key="1">
    <citation type="journal article" date="2016" name="Nature">
        <title>Genome evolution in the allotetraploid frog Xenopus laevis.</title>
        <authorList>
            <person name="Session A.M."/>
            <person name="Uno Y."/>
            <person name="Kwon T."/>
            <person name="Chapman J.A."/>
            <person name="Toyoda A."/>
            <person name="Takahashi S."/>
            <person name="Fukui A."/>
            <person name="Hikosaka A."/>
            <person name="Suzuki A."/>
            <person name="Kondo M."/>
            <person name="van Heeringen S.J."/>
            <person name="Quigley I."/>
            <person name="Heinz S."/>
            <person name="Ogino H."/>
            <person name="Ochi H."/>
            <person name="Hellsten U."/>
            <person name="Lyons J.B."/>
            <person name="Simakov O."/>
            <person name="Putnam N."/>
            <person name="Stites J."/>
            <person name="Kuroki Y."/>
            <person name="Tanaka T."/>
            <person name="Michiue T."/>
            <person name="Watanabe M."/>
            <person name="Bogdanovic O."/>
            <person name="Lister R."/>
            <person name="Georgiou G."/>
            <person name="Paranjpe S.S."/>
            <person name="van Kruijsbergen I."/>
            <person name="Shu S."/>
            <person name="Carlson J."/>
            <person name="Kinoshita T."/>
            <person name="Ohta Y."/>
            <person name="Mawaribuchi S."/>
            <person name="Jenkins J."/>
            <person name="Grimwood J."/>
            <person name="Schmutz J."/>
            <person name="Mitros T."/>
            <person name="Mozaffari S.V."/>
            <person name="Suzuki Y."/>
            <person name="Haramoto Y."/>
            <person name="Yamamoto T.S."/>
            <person name="Takagi C."/>
            <person name="Heald R."/>
            <person name="Miller K."/>
            <person name="Haudenschild C."/>
            <person name="Kitzman J."/>
            <person name="Nakayama T."/>
            <person name="Izutsu Y."/>
            <person name="Robert J."/>
            <person name="Fortriede J."/>
            <person name="Burns K."/>
            <person name="Lotay V."/>
            <person name="Karimi K."/>
            <person name="Yasuoka Y."/>
            <person name="Dichmann D.S."/>
            <person name="Flajnik M.F."/>
            <person name="Houston D.W."/>
            <person name="Shendure J."/>
            <person name="DuPasquier L."/>
            <person name="Vize P.D."/>
            <person name="Zorn A.M."/>
            <person name="Ito M."/>
            <person name="Marcotte E.M."/>
            <person name="Wallingford J.B."/>
            <person name="Ito Y."/>
            <person name="Asashima M."/>
            <person name="Ueno N."/>
            <person name="Matsuda Y."/>
            <person name="Veenstra G.J."/>
            <person name="Fujiyama A."/>
            <person name="Harland R.M."/>
            <person name="Taira M."/>
            <person name="Rokhsar D.S."/>
        </authorList>
    </citation>
    <scope>NUCLEOTIDE SEQUENCE [LARGE SCALE GENOMIC DNA]</scope>
    <source>
        <strain evidence="2">J</strain>
    </source>
</reference>
<evidence type="ECO:0000313" key="1">
    <source>
        <dbReference type="EMBL" id="OCT73975.1"/>
    </source>
</evidence>
<dbReference type="EMBL" id="CM004477">
    <property type="protein sequence ID" value="OCT73975.1"/>
    <property type="molecule type" value="Genomic_DNA"/>
</dbReference>
<sequence>MIYIGFERGYGSSLDHVISIDSQSTQLQRWPPTWCSLVRSSLNNVNPLYTIMPRIHCAFSFSISTSCKKYGKKHRQEPY</sequence>
<protein>
    <submittedName>
        <fullName evidence="1">Uncharacterized protein</fullName>
    </submittedName>
</protein>
<organism evidence="1 2">
    <name type="scientific">Xenopus laevis</name>
    <name type="common">African clawed frog</name>
    <dbReference type="NCBI Taxonomy" id="8355"/>
    <lineage>
        <taxon>Eukaryota</taxon>
        <taxon>Metazoa</taxon>
        <taxon>Chordata</taxon>
        <taxon>Craniata</taxon>
        <taxon>Vertebrata</taxon>
        <taxon>Euteleostomi</taxon>
        <taxon>Amphibia</taxon>
        <taxon>Batrachia</taxon>
        <taxon>Anura</taxon>
        <taxon>Pipoidea</taxon>
        <taxon>Pipidae</taxon>
        <taxon>Xenopodinae</taxon>
        <taxon>Xenopus</taxon>
        <taxon>Xenopus</taxon>
    </lineage>
</organism>
<dbReference type="AlphaFoldDB" id="A0A974CIG0"/>
<evidence type="ECO:0000313" key="2">
    <source>
        <dbReference type="Proteomes" id="UP000694892"/>
    </source>
</evidence>
<dbReference type="Proteomes" id="UP000694892">
    <property type="component" value="Chromosome 6S"/>
</dbReference>
<proteinExistence type="predicted"/>
<gene>
    <name evidence="1" type="ORF">XELAEV_18032936mg</name>
</gene>
<accession>A0A974CIG0</accession>
<name>A0A974CIG0_XENLA</name>